<feature type="transmembrane region" description="Helical" evidence="4">
    <location>
        <begin position="283"/>
        <end position="303"/>
    </location>
</feature>
<accession>A0ABS7SLM6</accession>
<dbReference type="SUPFAM" id="SSF58104">
    <property type="entry name" value="Methyl-accepting chemotaxis protein (MCP) signaling domain"/>
    <property type="match status" value="1"/>
</dbReference>
<dbReference type="CDD" id="cd12912">
    <property type="entry name" value="PDC2_MCP_like"/>
    <property type="match status" value="1"/>
</dbReference>
<keyword evidence="8" id="KW-1185">Reference proteome</keyword>
<reference evidence="7 8" key="1">
    <citation type="submission" date="2021-01" db="EMBL/GenBank/DDBJ databases">
        <authorList>
            <person name="Ruan W."/>
            <person name="Khan S.A."/>
            <person name="Jeon C.O."/>
        </authorList>
    </citation>
    <scope>NUCLEOTIDE SEQUENCE [LARGE SCALE GENOMIC DNA]</scope>
    <source>
        <strain evidence="7 8">R798</strain>
    </source>
</reference>
<comment type="caution">
    <text evidence="7">The sequence shown here is derived from an EMBL/GenBank/DDBJ whole genome shotgun (WGS) entry which is preliminary data.</text>
</comment>
<keyword evidence="3" id="KW-0807">Transducer</keyword>
<evidence type="ECO:0000259" key="6">
    <source>
        <dbReference type="PROSITE" id="PS50885"/>
    </source>
</evidence>
<evidence type="ECO:0000256" key="3">
    <source>
        <dbReference type="PROSITE-ProRule" id="PRU00284"/>
    </source>
</evidence>
<evidence type="ECO:0000256" key="2">
    <source>
        <dbReference type="ARBA" id="ARBA00029447"/>
    </source>
</evidence>
<feature type="domain" description="Methyl-accepting transducer" evidence="5">
    <location>
        <begin position="364"/>
        <end position="593"/>
    </location>
</feature>
<dbReference type="InterPro" id="IPR004090">
    <property type="entry name" value="Chemotax_Me-accpt_rcpt"/>
</dbReference>
<name>A0ABS7SLM6_9BURK</name>
<dbReference type="Gene3D" id="3.30.450.20">
    <property type="entry name" value="PAS domain"/>
    <property type="match status" value="1"/>
</dbReference>
<dbReference type="InterPro" id="IPR051310">
    <property type="entry name" value="MCP_chemotaxis"/>
</dbReference>
<dbReference type="Pfam" id="PF00672">
    <property type="entry name" value="HAMP"/>
    <property type="match status" value="1"/>
</dbReference>
<keyword evidence="1" id="KW-0488">Methylation</keyword>
<dbReference type="InterPro" id="IPR004089">
    <property type="entry name" value="MCPsignal_dom"/>
</dbReference>
<evidence type="ECO:0000313" key="7">
    <source>
        <dbReference type="EMBL" id="MBZ2207085.1"/>
    </source>
</evidence>
<dbReference type="PANTHER" id="PTHR43531:SF14">
    <property type="entry name" value="METHYL-ACCEPTING CHEMOTAXIS PROTEIN I-RELATED"/>
    <property type="match status" value="1"/>
</dbReference>
<gene>
    <name evidence="7" type="ORF">I4X03_007410</name>
</gene>
<reference evidence="7 8" key="2">
    <citation type="submission" date="2021-08" db="EMBL/GenBank/DDBJ databases">
        <title>Massilia sp. R798.</title>
        <authorList>
            <person name="Baek J.H."/>
            <person name="Jung H.S."/>
            <person name="Kim K.R."/>
            <person name="Jeon C.O."/>
        </authorList>
    </citation>
    <scope>NUCLEOTIDE SEQUENCE [LARGE SCALE GENOMIC DNA]</scope>
    <source>
        <strain evidence="7 8">R798</strain>
    </source>
</reference>
<feature type="domain" description="HAMP" evidence="6">
    <location>
        <begin position="305"/>
        <end position="359"/>
    </location>
</feature>
<sequence length="639" mass="66918">MASMAGCMLLFVVISAYLSVTLTASGLKERAVGQELPAVIGEIRNDVRRQIAVPLSLSLGLAQNTLLYPWENGGLADDGMATWQAYAGQLKKTSNATLVFYVSASNGKFVTERGFDRTIDQGAAKDAWLGSFLSGGKPFELALDHDVSLNKTMLFINARVEAGAGRLGVAGMGLSVEQMANAIRDYKVGKSGFVYMVRPDGKVVIHRDLKIADGKHVLTDLPGFTPELSRKLLNNAEFTHVNIDGADGARLVAASFIPELNLYLIAEVPEAEILGGLARSATIAALVAGLIGGGIGMFIIFLVSRAITAPVARAAHMLNEIADGNGDLTRRMTVESRDEIGKLAEGFNRFVSSLNRTMTSVRSSTNAIAHASSEIAAGNMDLSARTESQASSLEETAATMEELTSTVRQNAENARQANQLVLAASGQAEKGGAVVGDVVETMGSISESSRRIADIISVIDGIAFQTNILALNAAVEAARAGEQGRGFAVVATEVRNLAQRSAAAAKEIKELINDSVGKVEAGSRQVDAAGATMSEIVISVKRVADLMGEIASASNEQSHGIGQVNEAVVEMDNVTQQNAALVEEAAAAASAMQQEAALLAEVVAVFTLEEAGDVVRTAAIAAPKAAQRAPAEGENCEAF</sequence>
<dbReference type="PROSITE" id="PS50885">
    <property type="entry name" value="HAMP"/>
    <property type="match status" value="1"/>
</dbReference>
<dbReference type="PRINTS" id="PR00260">
    <property type="entry name" value="CHEMTRNSDUCR"/>
</dbReference>
<dbReference type="CDD" id="cd06225">
    <property type="entry name" value="HAMP"/>
    <property type="match status" value="1"/>
</dbReference>
<evidence type="ECO:0000259" key="5">
    <source>
        <dbReference type="PROSITE" id="PS50111"/>
    </source>
</evidence>
<dbReference type="InterPro" id="IPR003660">
    <property type="entry name" value="HAMP_dom"/>
</dbReference>
<dbReference type="PANTHER" id="PTHR43531">
    <property type="entry name" value="PROTEIN ICFG"/>
    <property type="match status" value="1"/>
</dbReference>
<keyword evidence="4" id="KW-0812">Transmembrane</keyword>
<dbReference type="CDD" id="cd11386">
    <property type="entry name" value="MCP_signal"/>
    <property type="match status" value="1"/>
</dbReference>
<dbReference type="SMART" id="SM00304">
    <property type="entry name" value="HAMP"/>
    <property type="match status" value="1"/>
</dbReference>
<evidence type="ECO:0000256" key="4">
    <source>
        <dbReference type="SAM" id="Phobius"/>
    </source>
</evidence>
<dbReference type="SMART" id="SM00283">
    <property type="entry name" value="MA"/>
    <property type="match status" value="1"/>
</dbReference>
<organism evidence="7 8">
    <name type="scientific">Massilia soli</name>
    <dbReference type="NCBI Taxonomy" id="2792854"/>
    <lineage>
        <taxon>Bacteria</taxon>
        <taxon>Pseudomonadati</taxon>
        <taxon>Pseudomonadota</taxon>
        <taxon>Betaproteobacteria</taxon>
        <taxon>Burkholderiales</taxon>
        <taxon>Oxalobacteraceae</taxon>
        <taxon>Telluria group</taxon>
        <taxon>Massilia</taxon>
    </lineage>
</organism>
<dbReference type="PROSITE" id="PS50111">
    <property type="entry name" value="CHEMOTAXIS_TRANSDUC_2"/>
    <property type="match status" value="1"/>
</dbReference>
<proteinExistence type="inferred from homology"/>
<dbReference type="EMBL" id="JAFBIL020000002">
    <property type="protein sequence ID" value="MBZ2207085.1"/>
    <property type="molecule type" value="Genomic_DNA"/>
</dbReference>
<evidence type="ECO:0000313" key="8">
    <source>
        <dbReference type="Proteomes" id="UP000809349"/>
    </source>
</evidence>
<dbReference type="Pfam" id="PF00015">
    <property type="entry name" value="MCPsignal"/>
    <property type="match status" value="1"/>
</dbReference>
<protein>
    <submittedName>
        <fullName evidence="7">HAMP domain-containing protein</fullName>
    </submittedName>
</protein>
<dbReference type="Proteomes" id="UP000809349">
    <property type="component" value="Unassembled WGS sequence"/>
</dbReference>
<keyword evidence="4" id="KW-0472">Membrane</keyword>
<comment type="similarity">
    <text evidence="2">Belongs to the methyl-accepting chemotaxis (MCP) protein family.</text>
</comment>
<evidence type="ECO:0000256" key="1">
    <source>
        <dbReference type="ARBA" id="ARBA00022481"/>
    </source>
</evidence>
<dbReference type="Gene3D" id="1.10.287.950">
    <property type="entry name" value="Methyl-accepting chemotaxis protein"/>
    <property type="match status" value="1"/>
</dbReference>
<keyword evidence="4" id="KW-1133">Transmembrane helix</keyword>